<dbReference type="AlphaFoldDB" id="A0A329QVR0"/>
<sequence>MPEASITVEVVPVLPDAVRRRLSRAKELRRMATWANHAAATEIRAAARELARMELSLRDIGSILGVSHQRAHQLVSYGTEPEKR</sequence>
<protein>
    <recommendedName>
        <fullName evidence="3">RNA polymerase sigma-70 region 4 domain-containing protein</fullName>
    </recommendedName>
</protein>
<proteinExistence type="predicted"/>
<keyword evidence="2" id="KW-1185">Reference proteome</keyword>
<evidence type="ECO:0008006" key="3">
    <source>
        <dbReference type="Google" id="ProtNLM"/>
    </source>
</evidence>
<gene>
    <name evidence="1" type="ORF">DPM12_09070</name>
</gene>
<dbReference type="Proteomes" id="UP000250462">
    <property type="component" value="Unassembled WGS sequence"/>
</dbReference>
<organism evidence="1 2">
    <name type="scientific">Phytoactinopolyspora halophila</name>
    <dbReference type="NCBI Taxonomy" id="1981511"/>
    <lineage>
        <taxon>Bacteria</taxon>
        <taxon>Bacillati</taxon>
        <taxon>Actinomycetota</taxon>
        <taxon>Actinomycetes</taxon>
        <taxon>Jiangellales</taxon>
        <taxon>Jiangellaceae</taxon>
        <taxon>Phytoactinopolyspora</taxon>
    </lineage>
</organism>
<dbReference type="EMBL" id="QMIG01000006">
    <property type="protein sequence ID" value="RAW15392.1"/>
    <property type="molecule type" value="Genomic_DNA"/>
</dbReference>
<comment type="caution">
    <text evidence="1">The sequence shown here is derived from an EMBL/GenBank/DDBJ whole genome shotgun (WGS) entry which is preliminary data.</text>
</comment>
<reference evidence="1 2" key="1">
    <citation type="submission" date="2018-06" db="EMBL/GenBank/DDBJ databases">
        <title>Phytoactinopolyspora halophila sp. nov., a novel halophilic actinomycete isolated from a saline soil in China.</title>
        <authorList>
            <person name="Tang S.-K."/>
        </authorList>
    </citation>
    <scope>NUCLEOTIDE SEQUENCE [LARGE SCALE GENOMIC DNA]</scope>
    <source>
        <strain evidence="1 2">YIM 96934</strain>
    </source>
</reference>
<evidence type="ECO:0000313" key="1">
    <source>
        <dbReference type="EMBL" id="RAW15392.1"/>
    </source>
</evidence>
<name>A0A329QVR0_9ACTN</name>
<accession>A0A329QVR0</accession>
<evidence type="ECO:0000313" key="2">
    <source>
        <dbReference type="Proteomes" id="UP000250462"/>
    </source>
</evidence>